<reference evidence="2" key="1">
    <citation type="submission" date="2007-09" db="EMBL/GenBank/DDBJ databases">
        <title>Complete genome sequence of Rickettsia canadensis.</title>
        <authorList>
            <person name="Madan A."/>
            <person name="Fahey J."/>
            <person name="Helton E."/>
            <person name="Ketteman M."/>
            <person name="Madan A."/>
            <person name="Rodrigues S."/>
            <person name="Sanchez A."/>
            <person name="Whiting M."/>
            <person name="Dasch G."/>
            <person name="Eremeeva M."/>
        </authorList>
    </citation>
    <scope>NUCLEOTIDE SEQUENCE [LARGE SCALE GENOMIC DNA]</scope>
    <source>
        <strain evidence="2">McKiel</strain>
    </source>
</reference>
<accession>A8EZ61</accession>
<gene>
    <name evidence="1" type="ordered locus">A1E_03555</name>
</gene>
<dbReference type="AlphaFoldDB" id="A8EZ61"/>
<proteinExistence type="predicted"/>
<dbReference type="HOGENOM" id="CLU_2773263_0_0_5"/>
<dbReference type="STRING" id="293613.A1E_03555"/>
<protein>
    <submittedName>
        <fullName evidence="1">Uncharacterized protein</fullName>
    </submittedName>
</protein>
<dbReference type="KEGG" id="rcm:A1E_03555"/>
<evidence type="ECO:0000313" key="1">
    <source>
        <dbReference type="EMBL" id="ABV73644.1"/>
    </source>
</evidence>
<organism evidence="1 2">
    <name type="scientific">Rickettsia canadensis (strain McKiel)</name>
    <dbReference type="NCBI Taxonomy" id="293613"/>
    <lineage>
        <taxon>Bacteria</taxon>
        <taxon>Pseudomonadati</taxon>
        <taxon>Pseudomonadota</taxon>
        <taxon>Alphaproteobacteria</taxon>
        <taxon>Rickettsiales</taxon>
        <taxon>Rickettsiaceae</taxon>
        <taxon>Rickettsieae</taxon>
        <taxon>Rickettsia</taxon>
        <taxon>belli group</taxon>
    </lineage>
</organism>
<sequence>MEISSAIQGELSTTFGKSSSTNLIEALDLAQPQILSNSNTAKDKLTATKELQKLIQQKEVKNEKLTHYL</sequence>
<dbReference type="Proteomes" id="UP000007056">
    <property type="component" value="Chromosome"/>
</dbReference>
<evidence type="ECO:0000313" key="2">
    <source>
        <dbReference type="Proteomes" id="UP000007056"/>
    </source>
</evidence>
<dbReference type="EMBL" id="CP000409">
    <property type="protein sequence ID" value="ABV73644.1"/>
    <property type="molecule type" value="Genomic_DNA"/>
</dbReference>
<name>A8EZ61_RICCK</name>